<dbReference type="OrthoDB" id="5545019at2759"/>
<keyword evidence="10" id="KW-1185">Reference proteome</keyword>
<dbReference type="GO" id="GO:0005783">
    <property type="term" value="C:endoplasmic reticulum"/>
    <property type="evidence" value="ECO:0007669"/>
    <property type="project" value="TreeGrafter"/>
</dbReference>
<protein>
    <submittedName>
        <fullName evidence="11">Very-long-chain 3-oxoacyl-CoA reductase</fullName>
    </submittedName>
</protein>
<reference evidence="11" key="1">
    <citation type="submission" date="2016-06" db="UniProtKB">
        <authorList>
            <consortium name="WormBaseParasite"/>
        </authorList>
    </citation>
    <scope>IDENTIFICATION</scope>
</reference>
<accession>A0A183AFN1</accession>
<dbReference type="GO" id="GO:0016491">
    <property type="term" value="F:oxidoreductase activity"/>
    <property type="evidence" value="ECO:0007669"/>
    <property type="project" value="UniProtKB-KW"/>
</dbReference>
<keyword evidence="6" id="KW-0443">Lipid metabolism</keyword>
<dbReference type="PRINTS" id="PR00080">
    <property type="entry name" value="SDRFAMILY"/>
</dbReference>
<comment type="pathway">
    <text evidence="1">Lipid metabolism; fatty acid biosynthesis.</text>
</comment>
<dbReference type="InterPro" id="IPR020904">
    <property type="entry name" value="Sc_DH/Rdtase_CS"/>
</dbReference>
<evidence type="ECO:0000256" key="4">
    <source>
        <dbReference type="ARBA" id="ARBA00022857"/>
    </source>
</evidence>
<evidence type="ECO:0000256" key="8">
    <source>
        <dbReference type="ARBA" id="ARBA00038261"/>
    </source>
</evidence>
<evidence type="ECO:0000256" key="2">
    <source>
        <dbReference type="ARBA" id="ARBA00022516"/>
    </source>
</evidence>
<evidence type="ECO:0000313" key="9">
    <source>
        <dbReference type="EMBL" id="VDP76485.1"/>
    </source>
</evidence>
<dbReference type="Pfam" id="PF00106">
    <property type="entry name" value="adh_short"/>
    <property type="match status" value="1"/>
</dbReference>
<keyword evidence="4" id="KW-0521">NADP</keyword>
<reference evidence="9 10" key="2">
    <citation type="submission" date="2018-11" db="EMBL/GenBank/DDBJ databases">
        <authorList>
            <consortium name="Pathogen Informatics"/>
        </authorList>
    </citation>
    <scope>NUCLEOTIDE SEQUENCE [LARGE SCALE GENOMIC DNA]</scope>
    <source>
        <strain evidence="9 10">Egypt</strain>
    </source>
</reference>
<name>A0A183AFN1_9TREM</name>
<dbReference type="GO" id="GO:0030497">
    <property type="term" value="P:fatty acid elongation"/>
    <property type="evidence" value="ECO:0007669"/>
    <property type="project" value="TreeGrafter"/>
</dbReference>
<organism evidence="11">
    <name type="scientific">Echinostoma caproni</name>
    <dbReference type="NCBI Taxonomy" id="27848"/>
    <lineage>
        <taxon>Eukaryota</taxon>
        <taxon>Metazoa</taxon>
        <taxon>Spiralia</taxon>
        <taxon>Lophotrochozoa</taxon>
        <taxon>Platyhelminthes</taxon>
        <taxon>Trematoda</taxon>
        <taxon>Digenea</taxon>
        <taxon>Plagiorchiida</taxon>
        <taxon>Echinostomata</taxon>
        <taxon>Echinostomatoidea</taxon>
        <taxon>Echinostomatidae</taxon>
        <taxon>Echinostoma</taxon>
    </lineage>
</organism>
<dbReference type="Proteomes" id="UP000272942">
    <property type="component" value="Unassembled WGS sequence"/>
</dbReference>
<dbReference type="InterPro" id="IPR002347">
    <property type="entry name" value="SDR_fam"/>
</dbReference>
<dbReference type="SUPFAM" id="SSF51735">
    <property type="entry name" value="NAD(P)-binding Rossmann-fold domains"/>
    <property type="match status" value="1"/>
</dbReference>
<keyword evidence="5" id="KW-0560">Oxidoreductase</keyword>
<evidence type="ECO:0000313" key="11">
    <source>
        <dbReference type="WBParaSite" id="ECPE_0000577901-mRNA-1"/>
    </source>
</evidence>
<dbReference type="PRINTS" id="PR00081">
    <property type="entry name" value="GDHRDH"/>
</dbReference>
<dbReference type="PANTHER" id="PTHR43086">
    <property type="entry name" value="VERY-LONG-CHAIN 3-OXOOACYL-COA REDUCTASE"/>
    <property type="match status" value="1"/>
</dbReference>
<keyword evidence="3" id="KW-0276">Fatty acid metabolism</keyword>
<dbReference type="EMBL" id="UZAN01042656">
    <property type="protein sequence ID" value="VDP76485.1"/>
    <property type="molecule type" value="Genomic_DNA"/>
</dbReference>
<proteinExistence type="inferred from homology"/>
<evidence type="ECO:0000256" key="7">
    <source>
        <dbReference type="ARBA" id="ARBA00023160"/>
    </source>
</evidence>
<dbReference type="Gene3D" id="3.40.50.720">
    <property type="entry name" value="NAD(P)-binding Rossmann-like Domain"/>
    <property type="match status" value="1"/>
</dbReference>
<dbReference type="PANTHER" id="PTHR43086:SF2">
    <property type="entry name" value="HYDROXYSTEROID DEHYDROGENASE-LIKE PROTEIN 1"/>
    <property type="match status" value="1"/>
</dbReference>
<dbReference type="InterPro" id="IPR036291">
    <property type="entry name" value="NAD(P)-bd_dom_sf"/>
</dbReference>
<evidence type="ECO:0000256" key="5">
    <source>
        <dbReference type="ARBA" id="ARBA00023002"/>
    </source>
</evidence>
<dbReference type="PROSITE" id="PS00061">
    <property type="entry name" value="ADH_SHORT"/>
    <property type="match status" value="1"/>
</dbReference>
<sequence>MLSLLIRPECLKLYVCKVGLRTLCVDHRGSLSFPVPKNISNPCPYTLSLTLYTEINQLTSIACLVNNVGIFMSLDFIRNLIACNMNSTASLTRIVLPKLIKQNKPGSAIINLSSFAGTVPFPYLALYGATKSFVHNLTESLRLELAGTGVIVQTVCPMLVATNMSKVKRTGFFVPPAEKFASSALDMLGVEHVTMGCLGHAIQSWILASIPGMVARTGKSKYELTMRRLKRQ</sequence>
<evidence type="ECO:0000313" key="10">
    <source>
        <dbReference type="Proteomes" id="UP000272942"/>
    </source>
</evidence>
<comment type="similarity">
    <text evidence="8">Belongs to the short-chain dehydrogenases/reductases (SDR) family. 17-beta-HSD 3 subfamily.</text>
</comment>
<dbReference type="AlphaFoldDB" id="A0A183AFN1"/>
<evidence type="ECO:0000256" key="3">
    <source>
        <dbReference type="ARBA" id="ARBA00022832"/>
    </source>
</evidence>
<evidence type="ECO:0000256" key="1">
    <source>
        <dbReference type="ARBA" id="ARBA00005194"/>
    </source>
</evidence>
<keyword evidence="2" id="KW-0444">Lipid biosynthesis</keyword>
<keyword evidence="7" id="KW-0275">Fatty acid biosynthesis</keyword>
<gene>
    <name evidence="9" type="ORF">ECPE_LOCUS5766</name>
</gene>
<evidence type="ECO:0000256" key="6">
    <source>
        <dbReference type="ARBA" id="ARBA00023098"/>
    </source>
</evidence>
<dbReference type="WBParaSite" id="ECPE_0000577901-mRNA-1">
    <property type="protein sequence ID" value="ECPE_0000577901-mRNA-1"/>
    <property type="gene ID" value="ECPE_0000577901"/>
</dbReference>